<feature type="domain" description="Rhodopsin" evidence="7">
    <location>
        <begin position="29"/>
        <end position="259"/>
    </location>
</feature>
<dbReference type="KEGG" id="glz:GLAREA_02891"/>
<feature type="transmembrane region" description="Helical" evidence="6">
    <location>
        <begin position="122"/>
        <end position="146"/>
    </location>
</feature>
<reference evidence="8 9" key="1">
    <citation type="journal article" date="2013" name="BMC Genomics">
        <title>Genomics-driven discovery of the pneumocandin biosynthetic gene cluster in the fungus Glarea lozoyensis.</title>
        <authorList>
            <person name="Chen L."/>
            <person name="Yue Q."/>
            <person name="Zhang X."/>
            <person name="Xiang M."/>
            <person name="Wang C."/>
            <person name="Li S."/>
            <person name="Che Y."/>
            <person name="Ortiz-Lopez F.J."/>
            <person name="Bills G.F."/>
            <person name="Liu X."/>
            <person name="An Z."/>
        </authorList>
    </citation>
    <scope>NUCLEOTIDE SEQUENCE [LARGE SCALE GENOMIC DNA]</scope>
    <source>
        <strain evidence="9">ATCC 20868 / MF5171</strain>
    </source>
</reference>
<feature type="transmembrane region" description="Helical" evidence="6">
    <location>
        <begin position="236"/>
        <end position="256"/>
    </location>
</feature>
<keyword evidence="2 6" id="KW-0812">Transmembrane</keyword>
<dbReference type="GO" id="GO:0016020">
    <property type="term" value="C:membrane"/>
    <property type="evidence" value="ECO:0007669"/>
    <property type="project" value="UniProtKB-SubCell"/>
</dbReference>
<proteinExistence type="inferred from homology"/>
<protein>
    <recommendedName>
        <fullName evidence="7">Rhodopsin domain-containing protein</fullName>
    </recommendedName>
</protein>
<dbReference type="PANTHER" id="PTHR33048:SF168">
    <property type="match status" value="1"/>
</dbReference>
<name>S3CKC8_GLAL2</name>
<dbReference type="InterPro" id="IPR049326">
    <property type="entry name" value="Rhodopsin_dom_fungi"/>
</dbReference>
<dbReference type="InterPro" id="IPR052337">
    <property type="entry name" value="SAT4-like"/>
</dbReference>
<dbReference type="OMA" id="DANHEEP"/>
<dbReference type="GeneID" id="19461947"/>
<evidence type="ECO:0000313" key="9">
    <source>
        <dbReference type="Proteomes" id="UP000016922"/>
    </source>
</evidence>
<evidence type="ECO:0000256" key="2">
    <source>
        <dbReference type="ARBA" id="ARBA00022692"/>
    </source>
</evidence>
<feature type="transmembrane region" description="Helical" evidence="6">
    <location>
        <begin position="45"/>
        <end position="72"/>
    </location>
</feature>
<evidence type="ECO:0000256" key="5">
    <source>
        <dbReference type="ARBA" id="ARBA00038359"/>
    </source>
</evidence>
<dbReference type="EMBL" id="KE145370">
    <property type="protein sequence ID" value="EPE26977.1"/>
    <property type="molecule type" value="Genomic_DNA"/>
</dbReference>
<dbReference type="eggNOG" id="ENOG502SPDU">
    <property type="taxonomic scope" value="Eukaryota"/>
</dbReference>
<dbReference type="Proteomes" id="UP000016922">
    <property type="component" value="Unassembled WGS sequence"/>
</dbReference>
<keyword evidence="3 6" id="KW-1133">Transmembrane helix</keyword>
<feature type="transmembrane region" description="Helical" evidence="6">
    <location>
        <begin position="12"/>
        <end position="33"/>
    </location>
</feature>
<sequence length="349" mass="38667">MTLELNSIGFSSFVVSIVLSFLATLAVVIRFYTRGKLNNGLGLDDWLILASLPFFYLYVVDVLYGVIIYAGVEEWKSLDTQVDHLTKYLKATPAYGIPITFVKLSIIAFYRRLFTVGHFPKISGIVGIICFAWFIAGFIAGFLYCIPMHKFWDIAAEGHCYNFNTFFLTMEILNLLLDVAILGLPIRMISKLKLPMRKKVMISGIFLLGGFVCVTGVLRIILVYKPNNVFISFTGGALWTAVQLGVAIICACLPTYGPLWPPIKSFGSSLRNIYASMLGTSTRQGTSTTVTESGNGIPGTNSYYKKMDGSNNDHIHLTEISGMKHDQDSTSSDELAIQGIRVKREVDVV</sequence>
<feature type="transmembrane region" description="Helical" evidence="6">
    <location>
        <begin position="92"/>
        <end position="110"/>
    </location>
</feature>
<organism evidence="8 9">
    <name type="scientific">Glarea lozoyensis (strain ATCC 20868 / MF5171)</name>
    <dbReference type="NCBI Taxonomy" id="1116229"/>
    <lineage>
        <taxon>Eukaryota</taxon>
        <taxon>Fungi</taxon>
        <taxon>Dikarya</taxon>
        <taxon>Ascomycota</taxon>
        <taxon>Pezizomycotina</taxon>
        <taxon>Leotiomycetes</taxon>
        <taxon>Helotiales</taxon>
        <taxon>Helotiaceae</taxon>
        <taxon>Glarea</taxon>
    </lineage>
</organism>
<evidence type="ECO:0000256" key="6">
    <source>
        <dbReference type="SAM" id="Phobius"/>
    </source>
</evidence>
<evidence type="ECO:0000256" key="1">
    <source>
        <dbReference type="ARBA" id="ARBA00004141"/>
    </source>
</evidence>
<evidence type="ECO:0000313" key="8">
    <source>
        <dbReference type="EMBL" id="EPE26977.1"/>
    </source>
</evidence>
<comment type="similarity">
    <text evidence="5">Belongs to the SAT4 family.</text>
</comment>
<feature type="transmembrane region" description="Helical" evidence="6">
    <location>
        <begin position="166"/>
        <end position="188"/>
    </location>
</feature>
<evidence type="ECO:0000256" key="3">
    <source>
        <dbReference type="ARBA" id="ARBA00022989"/>
    </source>
</evidence>
<dbReference type="AlphaFoldDB" id="S3CKC8"/>
<evidence type="ECO:0000256" key="4">
    <source>
        <dbReference type="ARBA" id="ARBA00023136"/>
    </source>
</evidence>
<feature type="transmembrane region" description="Helical" evidence="6">
    <location>
        <begin position="200"/>
        <end position="224"/>
    </location>
</feature>
<evidence type="ECO:0000259" key="7">
    <source>
        <dbReference type="Pfam" id="PF20684"/>
    </source>
</evidence>
<keyword evidence="4 6" id="KW-0472">Membrane</keyword>
<keyword evidence="9" id="KW-1185">Reference proteome</keyword>
<dbReference type="HOGENOM" id="CLU_028200_0_1_1"/>
<dbReference type="PANTHER" id="PTHR33048">
    <property type="entry name" value="PTH11-LIKE INTEGRAL MEMBRANE PROTEIN (AFU_ORTHOLOGUE AFUA_5G11245)"/>
    <property type="match status" value="1"/>
</dbReference>
<dbReference type="Pfam" id="PF20684">
    <property type="entry name" value="Fung_rhodopsin"/>
    <property type="match status" value="1"/>
</dbReference>
<dbReference type="OrthoDB" id="3648173at2759"/>
<dbReference type="RefSeq" id="XP_008086167.1">
    <property type="nucleotide sequence ID" value="XM_008087976.1"/>
</dbReference>
<accession>S3CKC8</accession>
<comment type="subcellular location">
    <subcellularLocation>
        <location evidence="1">Membrane</location>
        <topology evidence="1">Multi-pass membrane protein</topology>
    </subcellularLocation>
</comment>
<gene>
    <name evidence="8" type="ORF">GLAREA_02891</name>
</gene>